<sequence length="210" mass="22333">MARQRIALASLKGGCGKTTLAINLAAGLARSDDVGLVDADPQGTLSHWVDWSGDAALPRVIAGGDDPLQALSQAARRHGRVVVDCPPSLDMGVTGRILEKVDLVLIPVLPSPLDLWAGAGTVEAVERARRRNPALRAWLVLNQVEPASALSRAMSEALASLEIPTLPCMVRRRAAFRLAAVEGVSVFQLGARGREAAREIDRIIEEALQT</sequence>
<evidence type="ECO:0000313" key="3">
    <source>
        <dbReference type="Proteomes" id="UP000295135"/>
    </source>
</evidence>
<feature type="domain" description="CobQ/CobB/MinD/ParA nucleotide binding" evidence="1">
    <location>
        <begin position="6"/>
        <end position="183"/>
    </location>
</feature>
<dbReference type="SUPFAM" id="SSF52540">
    <property type="entry name" value="P-loop containing nucleoside triphosphate hydrolases"/>
    <property type="match status" value="1"/>
</dbReference>
<dbReference type="EMBL" id="SLZY01000005">
    <property type="protein sequence ID" value="TCS72393.1"/>
    <property type="molecule type" value="Genomic_DNA"/>
</dbReference>
<accession>A0A4R3JYN5</accession>
<reference evidence="2 3" key="1">
    <citation type="submission" date="2019-03" db="EMBL/GenBank/DDBJ databases">
        <title>Genomic Encyclopedia of Type Strains, Phase IV (KMG-IV): sequencing the most valuable type-strain genomes for metagenomic binning, comparative biology and taxonomic classification.</title>
        <authorList>
            <person name="Goeker M."/>
        </authorList>
    </citation>
    <scope>NUCLEOTIDE SEQUENCE [LARGE SCALE GENOMIC DNA]</scope>
    <source>
        <strain evidence="2 3">DSM 103923</strain>
    </source>
</reference>
<dbReference type="InterPro" id="IPR027417">
    <property type="entry name" value="P-loop_NTPase"/>
</dbReference>
<gene>
    <name evidence="2" type="ORF">EDC61_10547</name>
</gene>
<dbReference type="InterPro" id="IPR050678">
    <property type="entry name" value="DNA_Partitioning_ATPase"/>
</dbReference>
<dbReference type="Proteomes" id="UP000295135">
    <property type="component" value="Unassembled WGS sequence"/>
</dbReference>
<dbReference type="InterPro" id="IPR002586">
    <property type="entry name" value="CobQ/CobB/MinD/ParA_Nub-bd_dom"/>
</dbReference>
<dbReference type="Gene3D" id="3.40.50.300">
    <property type="entry name" value="P-loop containing nucleotide triphosphate hydrolases"/>
    <property type="match status" value="1"/>
</dbReference>
<dbReference type="RefSeq" id="WP_126463425.1">
    <property type="nucleotide sequence ID" value="NZ_AP018721.1"/>
</dbReference>
<dbReference type="Pfam" id="PF01656">
    <property type="entry name" value="CbiA"/>
    <property type="match status" value="1"/>
</dbReference>
<dbReference type="OrthoDB" id="69313at2"/>
<keyword evidence="3" id="KW-1185">Reference proteome</keyword>
<dbReference type="CDD" id="cd02042">
    <property type="entry name" value="ParAB_family"/>
    <property type="match status" value="1"/>
</dbReference>
<organism evidence="2 3">
    <name type="scientific">Sulfuritortus calidifontis</name>
    <dbReference type="NCBI Taxonomy" id="1914471"/>
    <lineage>
        <taxon>Bacteria</taxon>
        <taxon>Pseudomonadati</taxon>
        <taxon>Pseudomonadota</taxon>
        <taxon>Betaproteobacteria</taxon>
        <taxon>Nitrosomonadales</taxon>
        <taxon>Thiobacillaceae</taxon>
        <taxon>Sulfuritortus</taxon>
    </lineage>
</organism>
<evidence type="ECO:0000313" key="2">
    <source>
        <dbReference type="EMBL" id="TCS72393.1"/>
    </source>
</evidence>
<protein>
    <submittedName>
        <fullName evidence="2">Plasmid segregation oscillating ATPase ParF</fullName>
    </submittedName>
</protein>
<dbReference type="PANTHER" id="PTHR13696:SF96">
    <property type="entry name" value="COBQ_COBB_MIND_PARA NUCLEOTIDE BINDING DOMAIN-CONTAINING PROTEIN"/>
    <property type="match status" value="1"/>
</dbReference>
<comment type="caution">
    <text evidence="2">The sequence shown here is derived from an EMBL/GenBank/DDBJ whole genome shotgun (WGS) entry which is preliminary data.</text>
</comment>
<evidence type="ECO:0000259" key="1">
    <source>
        <dbReference type="Pfam" id="PF01656"/>
    </source>
</evidence>
<proteinExistence type="predicted"/>
<dbReference type="PANTHER" id="PTHR13696">
    <property type="entry name" value="P-LOOP CONTAINING NUCLEOSIDE TRIPHOSPHATE HYDROLASE"/>
    <property type="match status" value="1"/>
</dbReference>
<dbReference type="PIRSF" id="PIRSF009320">
    <property type="entry name" value="Nuc_binding_HP_1000"/>
    <property type="match status" value="1"/>
</dbReference>
<name>A0A4R3JYN5_9PROT</name>
<dbReference type="AlphaFoldDB" id="A0A4R3JYN5"/>